<dbReference type="EMBL" id="JAVRJZ010000002">
    <property type="protein sequence ID" value="KAK2726199.1"/>
    <property type="molecule type" value="Genomic_DNA"/>
</dbReference>
<dbReference type="Proteomes" id="UP001187531">
    <property type="component" value="Unassembled WGS sequence"/>
</dbReference>
<accession>A0AA88IDA6</accession>
<proteinExistence type="predicted"/>
<evidence type="ECO:0000313" key="1">
    <source>
        <dbReference type="EMBL" id="KAK2726199.1"/>
    </source>
</evidence>
<keyword evidence="2" id="KW-1185">Reference proteome</keyword>
<feature type="non-terminal residue" evidence="1">
    <location>
        <position position="86"/>
    </location>
</feature>
<reference evidence="1" key="1">
    <citation type="submission" date="2023-07" db="EMBL/GenBank/DDBJ databases">
        <title>Chromosome-level genome assembly of Artemia franciscana.</title>
        <authorList>
            <person name="Jo E."/>
        </authorList>
    </citation>
    <scope>NUCLEOTIDE SEQUENCE</scope>
    <source>
        <tissue evidence="1">Whole body</tissue>
    </source>
</reference>
<feature type="non-terminal residue" evidence="1">
    <location>
        <position position="1"/>
    </location>
</feature>
<evidence type="ECO:0000313" key="2">
    <source>
        <dbReference type="Proteomes" id="UP001187531"/>
    </source>
</evidence>
<comment type="caution">
    <text evidence="1">The sequence shown here is derived from an EMBL/GenBank/DDBJ whole genome shotgun (WGS) entry which is preliminary data.</text>
</comment>
<gene>
    <name evidence="1" type="ORF">QYM36_000600</name>
</gene>
<protein>
    <submittedName>
        <fullName evidence="1">Uncharacterized protein</fullName>
    </submittedName>
</protein>
<dbReference type="AlphaFoldDB" id="A0AA88IDA6"/>
<name>A0AA88IDA6_ARTSF</name>
<organism evidence="1 2">
    <name type="scientific">Artemia franciscana</name>
    <name type="common">Brine shrimp</name>
    <name type="synonym">Artemia sanfranciscana</name>
    <dbReference type="NCBI Taxonomy" id="6661"/>
    <lineage>
        <taxon>Eukaryota</taxon>
        <taxon>Metazoa</taxon>
        <taxon>Ecdysozoa</taxon>
        <taxon>Arthropoda</taxon>
        <taxon>Crustacea</taxon>
        <taxon>Branchiopoda</taxon>
        <taxon>Anostraca</taxon>
        <taxon>Artemiidae</taxon>
        <taxon>Artemia</taxon>
    </lineage>
</organism>
<sequence length="86" mass="10093">DSEKDLCIFGEIRGFLKKSWTKGCFRLHLSSRTENLRDNFFMPGIHQTDSFTNIKDNVVSKLGCENSSSFSRIQKWMGHFEKFRAR</sequence>